<evidence type="ECO:0000259" key="9">
    <source>
        <dbReference type="PROSITE" id="PS52048"/>
    </source>
</evidence>
<feature type="region of interest" description="Disordered" evidence="8">
    <location>
        <begin position="202"/>
        <end position="253"/>
    </location>
</feature>
<protein>
    <recommendedName>
        <fullName evidence="7">Ubiquitin carboxyl-terminal hydrolase</fullName>
        <ecNumber evidence="7">3.4.19.12</ecNumber>
    </recommendedName>
</protein>
<dbReference type="Gene3D" id="3.40.532.10">
    <property type="entry name" value="Peptidase C12, ubiquitin carboxyl-terminal hydrolase"/>
    <property type="match status" value="1"/>
</dbReference>
<evidence type="ECO:0000256" key="1">
    <source>
        <dbReference type="ARBA" id="ARBA00000707"/>
    </source>
</evidence>
<dbReference type="Proteomes" id="UP000310374">
    <property type="component" value="Unassembled WGS sequence"/>
</dbReference>
<evidence type="ECO:0000313" key="11">
    <source>
        <dbReference type="Proteomes" id="UP000310374"/>
    </source>
</evidence>
<feature type="active site" description="Nucleophile" evidence="6">
    <location>
        <position position="114"/>
    </location>
</feature>
<dbReference type="InterPro" id="IPR001578">
    <property type="entry name" value="Peptidase_C12_UCH"/>
</dbReference>
<evidence type="ECO:0000256" key="8">
    <source>
        <dbReference type="SAM" id="MobiDB-lite"/>
    </source>
</evidence>
<feature type="compositionally biased region" description="Basic and acidic residues" evidence="8">
    <location>
        <begin position="203"/>
        <end position="225"/>
    </location>
</feature>
<dbReference type="AlphaFoldDB" id="A0AB74JK85"/>
<proteinExistence type="inferred from homology"/>
<evidence type="ECO:0000256" key="7">
    <source>
        <dbReference type="RuleBase" id="RU361215"/>
    </source>
</evidence>
<dbReference type="Pfam" id="PF01088">
    <property type="entry name" value="Peptidase_C12"/>
    <property type="match status" value="1"/>
</dbReference>
<keyword evidence="2 6" id="KW-0645">Protease</keyword>
<accession>A0AB74JK85</accession>
<dbReference type="EMBL" id="QZAT01000131">
    <property type="protein sequence ID" value="THX24059.1"/>
    <property type="molecule type" value="Genomic_DNA"/>
</dbReference>
<comment type="similarity">
    <text evidence="6 7">Belongs to the peptidase C12 family.</text>
</comment>
<dbReference type="GO" id="GO:0005737">
    <property type="term" value="C:cytoplasm"/>
    <property type="evidence" value="ECO:0007669"/>
    <property type="project" value="TreeGrafter"/>
</dbReference>
<keyword evidence="4 6" id="KW-0378">Hydrolase</keyword>
<name>A0AB74JK85_AURPU</name>
<dbReference type="PANTHER" id="PTHR10589">
    <property type="entry name" value="UBIQUITIN CARBOXYL-TERMINAL HYDROLASE"/>
    <property type="match status" value="1"/>
</dbReference>
<comment type="caution">
    <text evidence="10">The sequence shown here is derived from an EMBL/GenBank/DDBJ whole genome shotgun (WGS) entry which is preliminary data.</text>
</comment>
<dbReference type="InterPro" id="IPR036959">
    <property type="entry name" value="Peptidase_C12_UCH_sf"/>
</dbReference>
<dbReference type="SUPFAM" id="SSF54001">
    <property type="entry name" value="Cysteine proteinases"/>
    <property type="match status" value="1"/>
</dbReference>
<feature type="domain" description="UCH catalytic" evidence="9">
    <location>
        <begin position="33"/>
        <end position="323"/>
    </location>
</feature>
<feature type="active site" description="Proton donor" evidence="6">
    <location>
        <position position="261"/>
    </location>
</feature>
<dbReference type="EC" id="3.4.19.12" evidence="7"/>
<feature type="site" description="Important for enzyme activity" evidence="6">
    <location>
        <position position="276"/>
    </location>
</feature>
<evidence type="ECO:0000256" key="6">
    <source>
        <dbReference type="PROSITE-ProRule" id="PRU01393"/>
    </source>
</evidence>
<dbReference type="GO" id="GO:0016579">
    <property type="term" value="P:protein deubiquitination"/>
    <property type="evidence" value="ECO:0007669"/>
    <property type="project" value="TreeGrafter"/>
</dbReference>
<feature type="region of interest" description="Disordered" evidence="8">
    <location>
        <begin position="1"/>
        <end position="30"/>
    </location>
</feature>
<keyword evidence="3 6" id="KW-0833">Ubl conjugation pathway</keyword>
<dbReference type="PRINTS" id="PR00707">
    <property type="entry name" value="UBCTHYDRLASE"/>
</dbReference>
<evidence type="ECO:0000256" key="4">
    <source>
        <dbReference type="ARBA" id="ARBA00022801"/>
    </source>
</evidence>
<evidence type="ECO:0000256" key="5">
    <source>
        <dbReference type="ARBA" id="ARBA00022807"/>
    </source>
</evidence>
<dbReference type="InterPro" id="IPR038765">
    <property type="entry name" value="Papain-like_cys_pep_sf"/>
</dbReference>
<evidence type="ECO:0000256" key="3">
    <source>
        <dbReference type="ARBA" id="ARBA00022786"/>
    </source>
</evidence>
<feature type="site" description="Transition state stabilizer" evidence="6">
    <location>
        <position position="108"/>
    </location>
</feature>
<keyword evidence="5 6" id="KW-0788">Thiol protease</keyword>
<sequence length="477" mass="53551">MPPKKKRRTNGSSTPQSSPPPTSATPKLDSWPGWCEIESEPAFFTTILKDIGVRDLRVQEVFGVDDTNLAVLPKPVHAVIFLFRYQQDDTAEQVPETTCPSHVWFANQLPQFACGTVALLNIVNNIPDLELGLPLQCFKEFTETFDPVARGHAIDSFDFVRKIHNSFARDTDMLAIDSQMHERNDRMVKKQKTQAATAAKVAKAREKAAERAAEKAAEKAAKTNEESTPTAVRSNPPRKARNSKAVVEEEEEQESEASGFHFVAYMPIGDDVWKLDGLDSFPTAVGTIQPDQDWLRVVQGTLAVRMAQYEEGQLEFSLMAVVQDPVVEDRRALAQNIRSLQEIQTQLDQVSHSWRSFIDPKSEDSTLFGANEDYGLTDDMISETILAENMTQQLRSSCPESLLKVRQELVTNQAGYKAQVRDSQQAEKTDAEEAMHRRHDYGSFVKSWMQALCDDGALKNLLDEQEEQGQEQAEEES</sequence>
<organism evidence="10 11">
    <name type="scientific">Aureobasidium pullulans</name>
    <name type="common">Black yeast</name>
    <name type="synonym">Pullularia pullulans</name>
    <dbReference type="NCBI Taxonomy" id="5580"/>
    <lineage>
        <taxon>Eukaryota</taxon>
        <taxon>Fungi</taxon>
        <taxon>Dikarya</taxon>
        <taxon>Ascomycota</taxon>
        <taxon>Pezizomycotina</taxon>
        <taxon>Dothideomycetes</taxon>
        <taxon>Dothideomycetidae</taxon>
        <taxon>Dothideales</taxon>
        <taxon>Saccotheciaceae</taxon>
        <taxon>Aureobasidium</taxon>
    </lineage>
</organism>
<gene>
    <name evidence="10" type="ORF">D6D12_07946</name>
</gene>
<dbReference type="PROSITE" id="PS52048">
    <property type="entry name" value="UCH_DOMAIN"/>
    <property type="match status" value="1"/>
</dbReference>
<reference evidence="10 11" key="1">
    <citation type="submission" date="2018-10" db="EMBL/GenBank/DDBJ databases">
        <title>Fifty Aureobasidium pullulans genomes reveal a recombining polyextremotolerant generalist.</title>
        <authorList>
            <person name="Gostincar C."/>
            <person name="Turk M."/>
            <person name="Zajc J."/>
            <person name="Gunde-Cimerman N."/>
        </authorList>
    </citation>
    <scope>NUCLEOTIDE SEQUENCE [LARGE SCALE GENOMIC DNA]</scope>
    <source>
        <strain evidence="10 11">EXF-10081</strain>
    </source>
</reference>
<evidence type="ECO:0000313" key="10">
    <source>
        <dbReference type="EMBL" id="THX24059.1"/>
    </source>
</evidence>
<dbReference type="GO" id="GO:0004843">
    <property type="term" value="F:cysteine-type deubiquitinase activity"/>
    <property type="evidence" value="ECO:0007669"/>
    <property type="project" value="UniProtKB-UniRule"/>
</dbReference>
<evidence type="ECO:0000256" key="2">
    <source>
        <dbReference type="ARBA" id="ARBA00022670"/>
    </source>
</evidence>
<dbReference type="PANTHER" id="PTHR10589:SF29">
    <property type="entry name" value="UBIQUITIN CARBOXYL-TERMINAL HYDROLASE"/>
    <property type="match status" value="1"/>
</dbReference>
<comment type="catalytic activity">
    <reaction evidence="1 6 7">
        <text>Thiol-dependent hydrolysis of ester, thioester, amide, peptide and isopeptide bonds formed by the C-terminal Gly of ubiquitin (a 76-residue protein attached to proteins as an intracellular targeting signal).</text>
        <dbReference type="EC" id="3.4.19.12"/>
    </reaction>
</comment>
<dbReference type="GO" id="GO:0006511">
    <property type="term" value="P:ubiquitin-dependent protein catabolic process"/>
    <property type="evidence" value="ECO:0007669"/>
    <property type="project" value="UniProtKB-UniRule"/>
</dbReference>